<comment type="caution">
    <text evidence="2">The sequence shown here is derived from an EMBL/GenBank/DDBJ whole genome shotgun (WGS) entry which is preliminary data.</text>
</comment>
<dbReference type="SUPFAM" id="SSF49785">
    <property type="entry name" value="Galactose-binding domain-like"/>
    <property type="match status" value="1"/>
</dbReference>
<sequence length="892" mass="98372">MSAFKLLCAALFLGLTTWALNISADKPTHVGTFEVPSARVRPRFRYWLPDPGVNKTLLAEDIKAAGDIGAGGIEFLPFYGYGGVIDTYIPAANWSKNGFGTPAFLDAFRVALKAHKDHDMVMDFALGPNQGQGVPAESTDEGLQWDLVPHYSRVPENGSFTGTIPGWGEGELVALVFAEASAETNVSIPGSSLQPPEYTSYIRLTLSFGSLKDLTTQVTSSGHVAFNFGAPVNRARFWLFAFYEKQTLVKNLDFPYNDTRTIFDNGSYTVDHFSAAGAKVVENFWKSHILDSNSRSIRTNAAEAWEDSMELTSHINWTPAIPAKFEQKYGYSIRLFLPLIMWGNNNIGLQPSDPGQVQCLLDTEDGGQGYMNDYRELLQDCYREYLEELRRWVHEDLGLQTSSQVSYNMPMDTAVNVPFSDAPECESLGFDNNVDSYLQFSGAAHFAGWTYEYLTADNFRLPQAHVKDNVLAPDGPRYKALVLPESSNLTLEATLKLKSFAEAGLPIIFSGNAHGYYSSGNNSDRNSVESAISNLLESENVHSCESQHLVQLLSSIGLSPQIRTETNGTLYSTWREDETEGLDYAFLFCDGSPCRGRIYVSTTKVPYILDPWTGDKAPLFVFSVENNKTVLPINLKGNQTQIIAFAENTLDGAIRPTFHATSVPPNLLGYKYESPSKVHLHLGVLQSESQPSLTLSTGRSLQLSNASTLLSSLPLRNWTLTAEHWEAPSNISDATTIAHKHNSTHYLTTLAPWTQIPGLENASGIGYYHTSFPWPPTNSSATDGAYIRFSHVLHAITVYVNSNQLPPIDSSAADVDIGPYLCPGQDNEVLVVTPTTMWNYLRSIFGRIENVGEPPLLELLSQLQGGELPPSVEAGMVGEVEVVPYARYKVEM</sequence>
<dbReference type="OrthoDB" id="2588159at2759"/>
<dbReference type="AlphaFoldDB" id="A0A5N5D4Z5"/>
<gene>
    <name evidence="2" type="ORF">DBV05_g8678</name>
</gene>
<evidence type="ECO:0000313" key="3">
    <source>
        <dbReference type="Proteomes" id="UP000325902"/>
    </source>
</evidence>
<evidence type="ECO:0000313" key="2">
    <source>
        <dbReference type="EMBL" id="KAB2572701.1"/>
    </source>
</evidence>
<dbReference type="Gene3D" id="2.60.120.260">
    <property type="entry name" value="Galactose-binding domain-like"/>
    <property type="match status" value="1"/>
</dbReference>
<name>A0A5N5D4Z5_9PEZI</name>
<dbReference type="PANTHER" id="PTHR36848">
    <property type="entry name" value="DNA-BINDING PROTEIN (PUTATIVE SECRETED PROTEIN)-RELATED"/>
    <property type="match status" value="1"/>
</dbReference>
<accession>A0A5N5D4Z5</accession>
<organism evidence="2 3">
    <name type="scientific">Lasiodiplodia theobromae</name>
    <dbReference type="NCBI Taxonomy" id="45133"/>
    <lineage>
        <taxon>Eukaryota</taxon>
        <taxon>Fungi</taxon>
        <taxon>Dikarya</taxon>
        <taxon>Ascomycota</taxon>
        <taxon>Pezizomycotina</taxon>
        <taxon>Dothideomycetes</taxon>
        <taxon>Dothideomycetes incertae sedis</taxon>
        <taxon>Botryosphaeriales</taxon>
        <taxon>Botryosphaeriaceae</taxon>
        <taxon>Lasiodiplodia</taxon>
    </lineage>
</organism>
<keyword evidence="1" id="KW-0732">Signal</keyword>
<proteinExistence type="predicted"/>
<feature type="chain" id="PRO_5025046094" description="Secreted protein" evidence="1">
    <location>
        <begin position="20"/>
        <end position="892"/>
    </location>
</feature>
<evidence type="ECO:0000256" key="1">
    <source>
        <dbReference type="SAM" id="SignalP"/>
    </source>
</evidence>
<dbReference type="InterPro" id="IPR053161">
    <property type="entry name" value="Ulvan_degrading_GH"/>
</dbReference>
<protein>
    <recommendedName>
        <fullName evidence="4">Secreted protein</fullName>
    </recommendedName>
</protein>
<reference evidence="2 3" key="1">
    <citation type="journal article" date="2019" name="Sci. Rep.">
        <title>A multi-omics analysis of the grapevine pathogen Lasiodiplodia theobromae reveals that temperature affects the expression of virulence- and pathogenicity-related genes.</title>
        <authorList>
            <person name="Felix C."/>
            <person name="Meneses R."/>
            <person name="Goncalves M.F.M."/>
            <person name="Tilleman L."/>
            <person name="Duarte A.S."/>
            <person name="Jorrin-Novo J.V."/>
            <person name="Van de Peer Y."/>
            <person name="Deforce D."/>
            <person name="Van Nieuwerburgh F."/>
            <person name="Esteves A.C."/>
            <person name="Alves A."/>
        </authorList>
    </citation>
    <scope>NUCLEOTIDE SEQUENCE [LARGE SCALE GENOMIC DNA]</scope>
    <source>
        <strain evidence="2 3">LA-SOL3</strain>
    </source>
</reference>
<dbReference type="EMBL" id="VCHE01000073">
    <property type="protein sequence ID" value="KAB2572701.1"/>
    <property type="molecule type" value="Genomic_DNA"/>
</dbReference>
<evidence type="ECO:0008006" key="4">
    <source>
        <dbReference type="Google" id="ProtNLM"/>
    </source>
</evidence>
<dbReference type="InterPro" id="IPR008979">
    <property type="entry name" value="Galactose-bd-like_sf"/>
</dbReference>
<dbReference type="Proteomes" id="UP000325902">
    <property type="component" value="Unassembled WGS sequence"/>
</dbReference>
<keyword evidence="3" id="KW-1185">Reference proteome</keyword>
<dbReference type="PANTHER" id="PTHR36848:SF2">
    <property type="entry name" value="SECRETED PROTEIN"/>
    <property type="match status" value="1"/>
</dbReference>
<feature type="signal peptide" evidence="1">
    <location>
        <begin position="1"/>
        <end position="19"/>
    </location>
</feature>